<protein>
    <submittedName>
        <fullName evidence="1">Uncharacterized protein</fullName>
    </submittedName>
</protein>
<dbReference type="RefSeq" id="WP_160919581.1">
    <property type="nucleotide sequence ID" value="NZ_WMEY01000003.1"/>
</dbReference>
<name>A0A845F075_9BACL</name>
<evidence type="ECO:0000313" key="2">
    <source>
        <dbReference type="Proteomes" id="UP000447833"/>
    </source>
</evidence>
<dbReference type="Proteomes" id="UP000447833">
    <property type="component" value="Unassembled WGS sequence"/>
</dbReference>
<dbReference type="AlphaFoldDB" id="A0A845F075"/>
<sequence length="125" mass="14395">MKGLMIVFSLLCIWIGSGIYTDYQRESLPFELMGEDTSIKSGYNDIYIFRENKQIISLEVFDQTRERVKVYQIDDLKDLYPSASYVKGEVKEGKLYLLYDEGGKVVSKRVVVGARGSLSFMPERK</sequence>
<proteinExistence type="predicted"/>
<comment type="caution">
    <text evidence="1">The sequence shown here is derived from an EMBL/GenBank/DDBJ whole genome shotgun (WGS) entry which is preliminary data.</text>
</comment>
<evidence type="ECO:0000313" key="1">
    <source>
        <dbReference type="EMBL" id="MYL64144.1"/>
    </source>
</evidence>
<gene>
    <name evidence="1" type="ORF">GLW07_12350</name>
</gene>
<reference evidence="1 2" key="1">
    <citation type="submission" date="2019-11" db="EMBL/GenBank/DDBJ databases">
        <title>Genome sequences of 17 halophilic strains isolated from different environments.</title>
        <authorList>
            <person name="Furrow R.E."/>
        </authorList>
    </citation>
    <scope>NUCLEOTIDE SEQUENCE [LARGE SCALE GENOMIC DNA]</scope>
    <source>
        <strain evidence="1 2">22506_14_FS</strain>
    </source>
</reference>
<organism evidence="1 2">
    <name type="scientific">Guptibacillus hwajinpoensis</name>
    <dbReference type="NCBI Taxonomy" id="208199"/>
    <lineage>
        <taxon>Bacteria</taxon>
        <taxon>Bacillati</taxon>
        <taxon>Bacillota</taxon>
        <taxon>Bacilli</taxon>
        <taxon>Bacillales</taxon>
        <taxon>Guptibacillaceae</taxon>
        <taxon>Guptibacillus</taxon>
    </lineage>
</organism>
<dbReference type="EMBL" id="WMEY01000003">
    <property type="protein sequence ID" value="MYL64144.1"/>
    <property type="molecule type" value="Genomic_DNA"/>
</dbReference>
<accession>A0A845F075</accession>